<feature type="domain" description="RING-type" evidence="3">
    <location>
        <begin position="306"/>
        <end position="365"/>
    </location>
</feature>
<dbReference type="InterPro" id="IPR013083">
    <property type="entry name" value="Znf_RING/FYVE/PHD"/>
</dbReference>
<sequence length="469" mass="51559">MGAACCVASKEKDKTTQSGSPSEILHRNIRCSPTWSFRWDHRRRVAGEDTSTHWLSDGISQNDGTEDKTDSANKSEDGIQLQNNQRHGEQKSPICEGTAGHARTYAPDTKIMENEKDSGWKRIKSVYPDMYLVVFSKTEDQSNSRNVSMDVSMEQGKASEESPIVSCSHPSKPSFPMPSTSFQVSPISSQSHFPPASSTLPRCPCHSPGNQLLQQVSPGRIPGLKSPSSLSASEERSVLPSWGNESGRFSRAGSSDGWSIPGFSELMGTSYGGRWSFDSESFCFDDEKLPTSSSQISNSPVDLHTCGVCSKLLTERSSWSTQKIIASNELSVVAVLICGHVYHAECLESLTPEINKYDPTCPVCTFGEKQTLKMSEKALNAKMDLKAKNKKSMNRVVDSGTDDDSCVFDDLKGRGNQGKGLHFRSSGRNTFGKPFLRHFSFGSRSSKTKSFSNHPARKKGFFRAKSNKD</sequence>
<dbReference type="Proteomes" id="UP000634136">
    <property type="component" value="Unassembled WGS sequence"/>
</dbReference>
<dbReference type="InterPro" id="IPR001841">
    <property type="entry name" value="Znf_RING"/>
</dbReference>
<feature type="region of interest" description="Disordered" evidence="2">
    <location>
        <begin position="157"/>
        <end position="254"/>
    </location>
</feature>
<dbReference type="PANTHER" id="PTHR31150:SF26">
    <property type="entry name" value="RING-TYPE DOMAIN-CONTAINING PROTEIN"/>
    <property type="match status" value="1"/>
</dbReference>
<keyword evidence="1" id="KW-0862">Zinc</keyword>
<evidence type="ECO:0000259" key="3">
    <source>
        <dbReference type="PROSITE" id="PS50089"/>
    </source>
</evidence>
<feature type="compositionally biased region" description="Polar residues" evidence="2">
    <location>
        <begin position="444"/>
        <end position="453"/>
    </location>
</feature>
<dbReference type="SMART" id="SM00184">
    <property type="entry name" value="RING"/>
    <property type="match status" value="1"/>
</dbReference>
<dbReference type="PANTHER" id="PTHR31150">
    <property type="entry name" value="EXPRESSED PROTEIN"/>
    <property type="match status" value="1"/>
</dbReference>
<feature type="compositionally biased region" description="Polar residues" evidence="2">
    <location>
        <begin position="208"/>
        <end position="217"/>
    </location>
</feature>
<dbReference type="EMBL" id="JAAIUW010000010">
    <property type="protein sequence ID" value="KAF7810857.1"/>
    <property type="molecule type" value="Genomic_DNA"/>
</dbReference>
<keyword evidence="5" id="KW-1185">Reference proteome</keyword>
<feature type="compositionally biased region" description="Polar residues" evidence="2">
    <location>
        <begin position="177"/>
        <end position="200"/>
    </location>
</feature>
<feature type="compositionally biased region" description="Polar residues" evidence="2">
    <location>
        <begin position="52"/>
        <end position="63"/>
    </location>
</feature>
<feature type="compositionally biased region" description="Basic and acidic residues" evidence="2">
    <location>
        <begin position="65"/>
        <end position="77"/>
    </location>
</feature>
<protein>
    <submittedName>
        <fullName evidence="4">43kDa postsynaptic protein</fullName>
    </submittedName>
</protein>
<dbReference type="Gene3D" id="3.30.40.10">
    <property type="entry name" value="Zinc/RING finger domain, C3HC4 (zinc finger)"/>
    <property type="match status" value="1"/>
</dbReference>
<name>A0A834SZD0_9FABA</name>
<dbReference type="AlphaFoldDB" id="A0A834SZD0"/>
<comment type="caution">
    <text evidence="4">The sequence shown here is derived from an EMBL/GenBank/DDBJ whole genome shotgun (WGS) entry which is preliminary data.</text>
</comment>
<dbReference type="OrthoDB" id="1938835at2759"/>
<feature type="region of interest" description="Disordered" evidence="2">
    <location>
        <begin position="48"/>
        <end position="101"/>
    </location>
</feature>
<organism evidence="4 5">
    <name type="scientific">Senna tora</name>
    <dbReference type="NCBI Taxonomy" id="362788"/>
    <lineage>
        <taxon>Eukaryota</taxon>
        <taxon>Viridiplantae</taxon>
        <taxon>Streptophyta</taxon>
        <taxon>Embryophyta</taxon>
        <taxon>Tracheophyta</taxon>
        <taxon>Spermatophyta</taxon>
        <taxon>Magnoliopsida</taxon>
        <taxon>eudicotyledons</taxon>
        <taxon>Gunneridae</taxon>
        <taxon>Pentapetalae</taxon>
        <taxon>rosids</taxon>
        <taxon>fabids</taxon>
        <taxon>Fabales</taxon>
        <taxon>Fabaceae</taxon>
        <taxon>Caesalpinioideae</taxon>
        <taxon>Cassia clade</taxon>
        <taxon>Senna</taxon>
    </lineage>
</organism>
<feature type="region of interest" description="Disordered" evidence="2">
    <location>
        <begin position="444"/>
        <end position="469"/>
    </location>
</feature>
<evidence type="ECO:0000256" key="1">
    <source>
        <dbReference type="PROSITE-ProRule" id="PRU00175"/>
    </source>
</evidence>
<gene>
    <name evidence="4" type="ORF">G2W53_031833</name>
</gene>
<dbReference type="GO" id="GO:0008270">
    <property type="term" value="F:zinc ion binding"/>
    <property type="evidence" value="ECO:0007669"/>
    <property type="project" value="UniProtKB-KW"/>
</dbReference>
<evidence type="ECO:0000256" key="2">
    <source>
        <dbReference type="SAM" id="MobiDB-lite"/>
    </source>
</evidence>
<dbReference type="CDD" id="cd16448">
    <property type="entry name" value="RING-H2"/>
    <property type="match status" value="1"/>
</dbReference>
<evidence type="ECO:0000313" key="4">
    <source>
        <dbReference type="EMBL" id="KAF7810857.1"/>
    </source>
</evidence>
<reference evidence="4" key="1">
    <citation type="submission" date="2020-09" db="EMBL/GenBank/DDBJ databases">
        <title>Genome-Enabled Discovery of Anthraquinone Biosynthesis in Senna tora.</title>
        <authorList>
            <person name="Kang S.-H."/>
            <person name="Pandey R.P."/>
            <person name="Lee C.-M."/>
            <person name="Sim J.-S."/>
            <person name="Jeong J.-T."/>
            <person name="Choi B.-S."/>
            <person name="Jung M."/>
            <person name="Ginzburg D."/>
            <person name="Zhao K."/>
            <person name="Won S.Y."/>
            <person name="Oh T.-J."/>
            <person name="Yu Y."/>
            <person name="Kim N.-H."/>
            <person name="Lee O.R."/>
            <person name="Lee T.-H."/>
            <person name="Bashyal P."/>
            <person name="Kim T.-S."/>
            <person name="Lee W.-H."/>
            <person name="Kawkins C."/>
            <person name="Kim C.-K."/>
            <person name="Kim J.S."/>
            <person name="Ahn B.O."/>
            <person name="Rhee S.Y."/>
            <person name="Sohng J.K."/>
        </authorList>
    </citation>
    <scope>NUCLEOTIDE SEQUENCE</scope>
    <source>
        <tissue evidence="4">Leaf</tissue>
    </source>
</reference>
<evidence type="ECO:0000313" key="5">
    <source>
        <dbReference type="Proteomes" id="UP000634136"/>
    </source>
</evidence>
<keyword evidence="1" id="KW-0863">Zinc-finger</keyword>
<accession>A0A834SZD0</accession>
<dbReference type="SUPFAM" id="SSF57850">
    <property type="entry name" value="RING/U-box"/>
    <property type="match status" value="1"/>
</dbReference>
<dbReference type="PROSITE" id="PS50089">
    <property type="entry name" value="ZF_RING_2"/>
    <property type="match status" value="1"/>
</dbReference>
<feature type="region of interest" description="Disordered" evidence="2">
    <location>
        <begin position="1"/>
        <end position="25"/>
    </location>
</feature>
<proteinExistence type="predicted"/>
<keyword evidence="1" id="KW-0479">Metal-binding</keyword>